<feature type="domain" description="PpiC" evidence="2">
    <location>
        <begin position="151"/>
        <end position="247"/>
    </location>
</feature>
<dbReference type="Pfam" id="PF13616">
    <property type="entry name" value="Rotamase_3"/>
    <property type="match status" value="1"/>
</dbReference>
<dbReference type="GO" id="GO:0016853">
    <property type="term" value="F:isomerase activity"/>
    <property type="evidence" value="ECO:0007669"/>
    <property type="project" value="UniProtKB-KW"/>
</dbReference>
<name>A0ABN6DZC6_9BACT</name>
<dbReference type="InterPro" id="IPR050245">
    <property type="entry name" value="PrsA_foldase"/>
</dbReference>
<evidence type="ECO:0000256" key="1">
    <source>
        <dbReference type="PROSITE-ProRule" id="PRU00278"/>
    </source>
</evidence>
<protein>
    <submittedName>
        <fullName evidence="3">Peptidylprolyl isomerase</fullName>
    </submittedName>
</protein>
<evidence type="ECO:0000259" key="2">
    <source>
        <dbReference type="PROSITE" id="PS50198"/>
    </source>
</evidence>
<accession>A0ABN6DZC6</accession>
<proteinExistence type="predicted"/>
<dbReference type="PROSITE" id="PS01096">
    <property type="entry name" value="PPIC_PPIASE_1"/>
    <property type="match status" value="1"/>
</dbReference>
<dbReference type="Pfam" id="PF13624">
    <property type="entry name" value="SurA_N_3"/>
    <property type="match status" value="1"/>
</dbReference>
<reference evidence="3 4" key="1">
    <citation type="journal article" date="2016" name="C (Basel)">
        <title>Selective Growth of and Electricity Production by Marine Exoelectrogenic Bacteria in Self-Aggregated Hydrogel of Microbially Reduced Graphene Oxide.</title>
        <authorList>
            <person name="Yoshida N."/>
            <person name="Goto Y."/>
            <person name="Miyata Y."/>
        </authorList>
    </citation>
    <scope>NUCLEOTIDE SEQUENCE [LARGE SCALE GENOMIC DNA]</scope>
    <source>
        <strain evidence="3 4">NIT-T3</strain>
    </source>
</reference>
<evidence type="ECO:0000313" key="3">
    <source>
        <dbReference type="EMBL" id="BCR05331.1"/>
    </source>
</evidence>
<dbReference type="InterPro" id="IPR027304">
    <property type="entry name" value="Trigger_fact/SurA_dom_sf"/>
</dbReference>
<dbReference type="InterPro" id="IPR023058">
    <property type="entry name" value="PPIase_PpiC_CS"/>
</dbReference>
<keyword evidence="4" id="KW-1185">Reference proteome</keyword>
<organism evidence="3 4">
    <name type="scientific">Desulfuromonas versatilis</name>
    <dbReference type="NCBI Taxonomy" id="2802975"/>
    <lineage>
        <taxon>Bacteria</taxon>
        <taxon>Pseudomonadati</taxon>
        <taxon>Thermodesulfobacteriota</taxon>
        <taxon>Desulfuromonadia</taxon>
        <taxon>Desulfuromonadales</taxon>
        <taxon>Desulfuromonadaceae</taxon>
        <taxon>Desulfuromonas</taxon>
    </lineage>
</organism>
<dbReference type="SUPFAM" id="SSF109998">
    <property type="entry name" value="Triger factor/SurA peptide-binding domain-like"/>
    <property type="match status" value="1"/>
</dbReference>
<dbReference type="RefSeq" id="WP_221248762.1">
    <property type="nucleotide sequence ID" value="NZ_AP024355.1"/>
</dbReference>
<dbReference type="Gene3D" id="3.10.50.40">
    <property type="match status" value="1"/>
</dbReference>
<keyword evidence="1" id="KW-0697">Rotamase</keyword>
<dbReference type="EMBL" id="AP024355">
    <property type="protein sequence ID" value="BCR05331.1"/>
    <property type="molecule type" value="Genomic_DNA"/>
</dbReference>
<keyword evidence="1 3" id="KW-0413">Isomerase</keyword>
<gene>
    <name evidence="3" type="ORF">DESUT3_24000</name>
</gene>
<dbReference type="Proteomes" id="UP001319827">
    <property type="component" value="Chromosome"/>
</dbReference>
<dbReference type="SUPFAM" id="SSF54534">
    <property type="entry name" value="FKBP-like"/>
    <property type="match status" value="1"/>
</dbReference>
<dbReference type="PROSITE" id="PS50198">
    <property type="entry name" value="PPIC_PPIASE_2"/>
    <property type="match status" value="1"/>
</dbReference>
<reference evidence="3 4" key="2">
    <citation type="journal article" date="2021" name="Int. J. Syst. Evol. Microbiol.">
        <title>Isolation and Polyphasic Characterization of Desulfuromonas versatilis sp. Nov., an Electrogenic Bacteria Capable of Versatile Metabolism Isolated from a Graphene Oxide-Reducing Enrichment Culture.</title>
        <authorList>
            <person name="Xie L."/>
            <person name="Yoshida N."/>
            <person name="Ishii S."/>
            <person name="Meng L."/>
        </authorList>
    </citation>
    <scope>NUCLEOTIDE SEQUENCE [LARGE SCALE GENOMIC DNA]</scope>
    <source>
        <strain evidence="3 4">NIT-T3</strain>
    </source>
</reference>
<dbReference type="InterPro" id="IPR000297">
    <property type="entry name" value="PPIase_PpiC"/>
</dbReference>
<dbReference type="Gene3D" id="1.10.4030.10">
    <property type="entry name" value="Porin chaperone SurA, peptide-binding domain"/>
    <property type="match status" value="1"/>
</dbReference>
<evidence type="ECO:0000313" key="4">
    <source>
        <dbReference type="Proteomes" id="UP001319827"/>
    </source>
</evidence>
<sequence>MVSDDKVAVVNGKIITEFDFHNALQGFAMEMHRKPMEQLSVEELEEIRALAMEKLVARELIYQEALAEGVVAADDAVSAEIDKVIANFPSEEEFYATLAKAGIQPIAYYRMLRQDLTVNLMSEKKLAQVAEPAEAEILETYRRHPEKMKKPGRARACHILVKAPPGDREEALVKIRRIKEQATADNFADLAREHSQCPSAQRGGDLGYFHRGDMVKPFSDAAFSQQVGAVGDIVETPFGVHLIRVLDHEPDSSLSLEEARPSIRRFLKETAGAQLLKQWVEDLRRRADIEILQA</sequence>
<dbReference type="InterPro" id="IPR046357">
    <property type="entry name" value="PPIase_dom_sf"/>
</dbReference>
<dbReference type="PANTHER" id="PTHR47245:SF2">
    <property type="entry name" value="PEPTIDYL-PROLYL CIS-TRANS ISOMERASE HP_0175-RELATED"/>
    <property type="match status" value="1"/>
</dbReference>
<dbReference type="PANTHER" id="PTHR47245">
    <property type="entry name" value="PEPTIDYLPROLYL ISOMERASE"/>
    <property type="match status" value="1"/>
</dbReference>